<comment type="catalytic activity">
    <reaction evidence="8 10">
        <text>(6R)-10-formyltetrahydrofolate + 5-amino-1-(5-phospho-beta-D-ribosyl)imidazole-4-carboxamide = 5-formamido-1-(5-phospho-D-ribosyl)imidazole-4-carboxamide + (6S)-5,6,7,8-tetrahydrofolate</text>
        <dbReference type="Rhea" id="RHEA:22192"/>
        <dbReference type="ChEBI" id="CHEBI:57453"/>
        <dbReference type="ChEBI" id="CHEBI:58467"/>
        <dbReference type="ChEBI" id="CHEBI:58475"/>
        <dbReference type="ChEBI" id="CHEBI:195366"/>
        <dbReference type="EC" id="2.1.2.3"/>
    </reaction>
</comment>
<dbReference type="Gene3D" id="3.40.50.1380">
    <property type="entry name" value="Methylglyoxal synthase-like domain"/>
    <property type="match status" value="1"/>
</dbReference>
<keyword evidence="13" id="KW-1185">Reference proteome</keyword>
<dbReference type="Pfam" id="PF02142">
    <property type="entry name" value="MGS"/>
    <property type="match status" value="1"/>
</dbReference>
<comment type="caution">
    <text evidence="12">The sequence shown here is derived from an EMBL/GenBank/DDBJ whole genome shotgun (WGS) entry which is preliminary data.</text>
</comment>
<comment type="similarity">
    <text evidence="3 10">Belongs to the PurH family.</text>
</comment>
<dbReference type="EC" id="2.1.2.3" evidence="10"/>
<feature type="domain" description="MGS-like" evidence="11">
    <location>
        <begin position="12"/>
        <end position="161"/>
    </location>
</feature>
<dbReference type="PANTHER" id="PTHR11692">
    <property type="entry name" value="BIFUNCTIONAL PURINE BIOSYNTHESIS PROTEIN PURH"/>
    <property type="match status" value="1"/>
</dbReference>
<dbReference type="InterPro" id="IPR036914">
    <property type="entry name" value="MGS-like_dom_sf"/>
</dbReference>
<evidence type="ECO:0000256" key="9">
    <source>
        <dbReference type="ARBA" id="ARBA00050687"/>
    </source>
</evidence>
<evidence type="ECO:0000256" key="1">
    <source>
        <dbReference type="ARBA" id="ARBA00004844"/>
    </source>
</evidence>
<dbReference type="PROSITE" id="PS51855">
    <property type="entry name" value="MGS"/>
    <property type="match status" value="1"/>
</dbReference>
<keyword evidence="7 10" id="KW-0511">Multifunctional enzyme</keyword>
<dbReference type="InterPro" id="IPR002695">
    <property type="entry name" value="PurH-like"/>
</dbReference>
<comment type="pathway">
    <text evidence="2 10">Purine metabolism; IMP biosynthesis via de novo pathway; 5-formamido-1-(5-phospho-D-ribosyl)imidazole-4-carboxamide from 5-amino-1-(5-phospho-D-ribosyl)imidazole-4-carboxamide (10-formyl THF route): step 1/1.</text>
</comment>
<dbReference type="GO" id="GO:0005829">
    <property type="term" value="C:cytosol"/>
    <property type="evidence" value="ECO:0007669"/>
    <property type="project" value="TreeGrafter"/>
</dbReference>
<dbReference type="PANTHER" id="PTHR11692:SF0">
    <property type="entry name" value="BIFUNCTIONAL PURINE BIOSYNTHESIS PROTEIN ATIC"/>
    <property type="match status" value="1"/>
</dbReference>
<dbReference type="SUPFAM" id="SSF52335">
    <property type="entry name" value="Methylglyoxal synthase-like"/>
    <property type="match status" value="1"/>
</dbReference>
<comment type="pathway">
    <text evidence="1 10">Purine metabolism; IMP biosynthesis via de novo pathway; IMP from 5-formamido-1-(5-phospho-D-ribosyl)imidazole-4-carboxamide: step 1/1.</text>
</comment>
<protein>
    <recommendedName>
        <fullName evidence="10">Bifunctional purine biosynthesis protein PurH</fullName>
    </recommendedName>
    <domain>
        <recommendedName>
            <fullName evidence="10">Phosphoribosylaminoimidazolecarboxamide formyltransferase</fullName>
            <ecNumber evidence="10">2.1.2.3</ecNumber>
        </recommendedName>
        <alternativeName>
            <fullName evidence="10">AICAR transformylase</fullName>
        </alternativeName>
    </domain>
    <domain>
        <recommendedName>
            <fullName evidence="10">IMP cyclohydrolase</fullName>
            <ecNumber evidence="10">3.5.4.10</ecNumber>
        </recommendedName>
        <alternativeName>
            <fullName evidence="10">ATIC</fullName>
        </alternativeName>
        <alternativeName>
            <fullName evidence="10">IMP synthase</fullName>
        </alternativeName>
        <alternativeName>
            <fullName evidence="10">Inosinicase</fullName>
        </alternativeName>
    </domain>
</protein>
<dbReference type="SMART" id="SM00798">
    <property type="entry name" value="AICARFT_IMPCHas"/>
    <property type="match status" value="1"/>
</dbReference>
<evidence type="ECO:0000256" key="5">
    <source>
        <dbReference type="ARBA" id="ARBA00022755"/>
    </source>
</evidence>
<name>A0A840DF08_9MICO</name>
<dbReference type="CDD" id="cd01421">
    <property type="entry name" value="IMPCH"/>
    <property type="match status" value="1"/>
</dbReference>
<sequence>MAVASKDASLYEHRDHIAVRRALISVSDKTGLLELAKALHEHGVEMVSTGSTAQQIRDAGYEVTDVAAVTGFQEALDGRVKTLHPAVHAGLLADLRLQDHRDQLAELGYAGFELVVVNLYPFTETVAAGKPAADVIENIDIGGPAMVRASAKNHANVAIVVSPQRYSDVIAALQQGGTSLDLRRALATEAFIHTANYDGAVANWMIEQEETAWGAADIDVTSHNVDDETDMVFAPVENAVVTYSISGAREAVLRYGENSHQRAALFTDPDASGIAQATQLHGKEMSYNNYVDADAALRAAYDHAAPAVAIIKHANPCGIAIAPADAADPIAAAHELAHACDPVSAFGGVIAANRVVTAKMAETVAEIFTEVIVAPGFEPEALAILTQKKNIRLLALPADFTPAKTEVRQVSGGFLVQEVDNNFKPASQWQLAAGEPADAATLRDLEFAWAACRAVKSNAILLAAAGASVGVGMGQVNRVDSARLAVSRAGERAAGSVAASDAFFPFADGLEVLLQAGVKAVVQPGGSVRDEEVIAAANAAGVTMYFTGERHFFH</sequence>
<evidence type="ECO:0000256" key="10">
    <source>
        <dbReference type="HAMAP-Rule" id="MF_00139"/>
    </source>
</evidence>
<dbReference type="HAMAP" id="MF_00139">
    <property type="entry name" value="PurH"/>
    <property type="match status" value="1"/>
</dbReference>
<dbReference type="SMART" id="SM00851">
    <property type="entry name" value="MGS"/>
    <property type="match status" value="1"/>
</dbReference>
<evidence type="ECO:0000256" key="4">
    <source>
        <dbReference type="ARBA" id="ARBA00022679"/>
    </source>
</evidence>
<dbReference type="FunFam" id="3.40.140.20:FF:000001">
    <property type="entry name" value="Bifunctional purine biosynthesis protein PurH"/>
    <property type="match status" value="1"/>
</dbReference>
<dbReference type="NCBIfam" id="NF002049">
    <property type="entry name" value="PRK00881.1"/>
    <property type="match status" value="1"/>
</dbReference>
<dbReference type="EC" id="3.5.4.10" evidence="10"/>
<accession>A0A840DF08</accession>
<evidence type="ECO:0000313" key="12">
    <source>
        <dbReference type="EMBL" id="MBB4071270.1"/>
    </source>
</evidence>
<dbReference type="SUPFAM" id="SSF53927">
    <property type="entry name" value="Cytidine deaminase-like"/>
    <property type="match status" value="1"/>
</dbReference>
<dbReference type="NCBIfam" id="TIGR00355">
    <property type="entry name" value="purH"/>
    <property type="match status" value="1"/>
</dbReference>
<gene>
    <name evidence="10" type="primary">purH</name>
    <name evidence="12" type="ORF">F5897_000562</name>
</gene>
<evidence type="ECO:0000256" key="3">
    <source>
        <dbReference type="ARBA" id="ARBA00007667"/>
    </source>
</evidence>
<reference evidence="12" key="1">
    <citation type="submission" date="2020-08" db="EMBL/GenBank/DDBJ databases">
        <title>Sequencing the genomes of 1000 actinobacteria strains.</title>
        <authorList>
            <person name="Klenk H.-P."/>
        </authorList>
    </citation>
    <scope>NUCLEOTIDE SEQUENCE [LARGE SCALE GENOMIC DNA]</scope>
    <source>
        <strain evidence="12">DSM 27064</strain>
    </source>
</reference>
<dbReference type="Proteomes" id="UP000571183">
    <property type="component" value="Unassembled WGS sequence"/>
</dbReference>
<keyword evidence="6 10" id="KW-0378">Hydrolase</keyword>
<dbReference type="UniPathway" id="UPA00074">
    <property type="reaction ID" value="UER00133"/>
</dbReference>
<dbReference type="AlphaFoldDB" id="A0A840DF08"/>
<dbReference type="Pfam" id="PF01808">
    <property type="entry name" value="AICARFT_IMPCHas"/>
    <property type="match status" value="1"/>
</dbReference>
<dbReference type="FunFam" id="3.40.50.1380:FF:000001">
    <property type="entry name" value="Bifunctional purine biosynthesis protein PurH"/>
    <property type="match status" value="1"/>
</dbReference>
<evidence type="ECO:0000256" key="7">
    <source>
        <dbReference type="ARBA" id="ARBA00023268"/>
    </source>
</evidence>
<dbReference type="InterPro" id="IPR024051">
    <property type="entry name" value="AICAR_Tfase_dup_dom_sf"/>
</dbReference>
<evidence type="ECO:0000256" key="2">
    <source>
        <dbReference type="ARBA" id="ARBA00004954"/>
    </source>
</evidence>
<dbReference type="InterPro" id="IPR011607">
    <property type="entry name" value="MGS-like_dom"/>
</dbReference>
<dbReference type="Gene3D" id="3.40.140.20">
    <property type="match status" value="2"/>
</dbReference>
<comment type="catalytic activity">
    <reaction evidence="9 10">
        <text>IMP + H2O = 5-formamido-1-(5-phospho-D-ribosyl)imidazole-4-carboxamide</text>
        <dbReference type="Rhea" id="RHEA:18445"/>
        <dbReference type="ChEBI" id="CHEBI:15377"/>
        <dbReference type="ChEBI" id="CHEBI:58053"/>
        <dbReference type="ChEBI" id="CHEBI:58467"/>
        <dbReference type="EC" id="3.5.4.10"/>
    </reaction>
</comment>
<proteinExistence type="inferred from homology"/>
<evidence type="ECO:0000313" key="13">
    <source>
        <dbReference type="Proteomes" id="UP000571183"/>
    </source>
</evidence>
<evidence type="ECO:0000256" key="8">
    <source>
        <dbReference type="ARBA" id="ARBA00050488"/>
    </source>
</evidence>
<dbReference type="GO" id="GO:0004643">
    <property type="term" value="F:phosphoribosylaminoimidazolecarboxamide formyltransferase activity"/>
    <property type="evidence" value="ECO:0007669"/>
    <property type="project" value="UniProtKB-UniRule"/>
</dbReference>
<comment type="domain">
    <text evidence="10">The IMP cyclohydrolase activity resides in the N-terminal region.</text>
</comment>
<evidence type="ECO:0000256" key="6">
    <source>
        <dbReference type="ARBA" id="ARBA00022801"/>
    </source>
</evidence>
<dbReference type="EMBL" id="JACIFD010000004">
    <property type="protein sequence ID" value="MBB4071270.1"/>
    <property type="molecule type" value="Genomic_DNA"/>
</dbReference>
<keyword evidence="5 10" id="KW-0658">Purine biosynthesis</keyword>
<dbReference type="GO" id="GO:0006189">
    <property type="term" value="P:'de novo' IMP biosynthetic process"/>
    <property type="evidence" value="ECO:0007669"/>
    <property type="project" value="UniProtKB-UniRule"/>
</dbReference>
<dbReference type="RefSeq" id="WP_183304390.1">
    <property type="nucleotide sequence ID" value="NZ_JACIFD010000004.1"/>
</dbReference>
<keyword evidence="4 10" id="KW-0808">Transferase</keyword>
<dbReference type="PIRSF" id="PIRSF000414">
    <property type="entry name" value="AICARFT_IMPCHas"/>
    <property type="match status" value="1"/>
</dbReference>
<dbReference type="GO" id="GO:0003937">
    <property type="term" value="F:IMP cyclohydrolase activity"/>
    <property type="evidence" value="ECO:0007669"/>
    <property type="project" value="UniProtKB-UniRule"/>
</dbReference>
<organism evidence="12 13">
    <name type="scientific">Canibacter oris</name>
    <dbReference type="NCBI Taxonomy" id="1365628"/>
    <lineage>
        <taxon>Bacteria</taxon>
        <taxon>Bacillati</taxon>
        <taxon>Actinomycetota</taxon>
        <taxon>Actinomycetes</taxon>
        <taxon>Micrococcales</taxon>
        <taxon>Microbacteriaceae</taxon>
        <taxon>Canibacter</taxon>
    </lineage>
</organism>
<evidence type="ECO:0000259" key="11">
    <source>
        <dbReference type="PROSITE" id="PS51855"/>
    </source>
</evidence>
<dbReference type="InterPro" id="IPR016193">
    <property type="entry name" value="Cytidine_deaminase-like"/>
</dbReference>